<feature type="domain" description="DUF3887" evidence="1">
    <location>
        <begin position="33"/>
        <end position="120"/>
    </location>
</feature>
<dbReference type="EMBL" id="MVHS01000006">
    <property type="protein sequence ID" value="ORA72765.1"/>
    <property type="molecule type" value="Genomic_DNA"/>
</dbReference>
<evidence type="ECO:0000313" key="3">
    <source>
        <dbReference type="Proteomes" id="UP000192801"/>
    </source>
</evidence>
<keyword evidence="3" id="KW-1185">Reference proteome</keyword>
<dbReference type="AlphaFoldDB" id="A0A1X0DK85"/>
<name>A0A1X0DK85_9MYCO</name>
<comment type="caution">
    <text evidence="2">The sequence shown here is derived from an EMBL/GenBank/DDBJ whole genome shotgun (WGS) entry which is preliminary data.</text>
</comment>
<gene>
    <name evidence="2" type="ORF">BST26_03940</name>
</gene>
<dbReference type="STRING" id="444597.BST26_03940"/>
<evidence type="ECO:0000259" key="1">
    <source>
        <dbReference type="Pfam" id="PF13026"/>
    </source>
</evidence>
<protein>
    <recommendedName>
        <fullName evidence="1">DUF3887 domain-containing protein</fullName>
    </recommendedName>
</protein>
<accession>A0A1X0DK85</accession>
<dbReference type="Proteomes" id="UP000192801">
    <property type="component" value="Unassembled WGS sequence"/>
</dbReference>
<organism evidence="2 3">
    <name type="scientific">Mycolicibacterium insubricum</name>
    <dbReference type="NCBI Taxonomy" id="444597"/>
    <lineage>
        <taxon>Bacteria</taxon>
        <taxon>Bacillati</taxon>
        <taxon>Actinomycetota</taxon>
        <taxon>Actinomycetes</taxon>
        <taxon>Mycobacteriales</taxon>
        <taxon>Mycobacteriaceae</taxon>
        <taxon>Mycolicibacterium</taxon>
    </lineage>
</organism>
<proteinExistence type="predicted"/>
<dbReference type="Gene3D" id="3.10.450.590">
    <property type="match status" value="1"/>
</dbReference>
<evidence type="ECO:0000313" key="2">
    <source>
        <dbReference type="EMBL" id="ORA72765.1"/>
    </source>
</evidence>
<reference evidence="2 3" key="1">
    <citation type="submission" date="2016-12" db="EMBL/GenBank/DDBJ databases">
        <title>The new phylogeny of genus Mycobacterium.</title>
        <authorList>
            <person name="Tortoli E."/>
            <person name="Trovato A."/>
            <person name="Cirillo D.M."/>
        </authorList>
    </citation>
    <scope>NUCLEOTIDE SEQUENCE [LARGE SCALE GENOMIC DNA]</scope>
    <source>
        <strain evidence="2 3">DSM 45130</strain>
    </source>
</reference>
<dbReference type="InterPro" id="IPR024981">
    <property type="entry name" value="DUF3887"/>
</dbReference>
<dbReference type="Pfam" id="PF13026">
    <property type="entry name" value="DUF3887"/>
    <property type="match status" value="1"/>
</dbReference>
<sequence>MAVVALLLATMTGCSRHDDSTQPSPDAAQHAVALLDALVRGDTGDVTAEFDSTMRESLSADQLAVSWAGYQSMLGAYQSHGDPTQVARGDLTVVSVPLTMANAPGEFRVTFRPDGTVAGLWLLKAGVPIP</sequence>